<dbReference type="EMBL" id="JWHR01000050">
    <property type="protein sequence ID" value="KHS58078.1"/>
    <property type="molecule type" value="Genomic_DNA"/>
</dbReference>
<feature type="transmembrane region" description="Helical" evidence="1">
    <location>
        <begin position="142"/>
        <end position="160"/>
    </location>
</feature>
<dbReference type="AlphaFoldDB" id="A0A0B3VZ60"/>
<comment type="caution">
    <text evidence="2">The sequence shown here is derived from an EMBL/GenBank/DDBJ whole genome shotgun (WGS) entry which is preliminary data.</text>
</comment>
<feature type="transmembrane region" description="Helical" evidence="1">
    <location>
        <begin position="28"/>
        <end position="46"/>
    </location>
</feature>
<keyword evidence="1" id="KW-0812">Transmembrane</keyword>
<dbReference type="GO" id="GO:0015128">
    <property type="term" value="F:gluconate transmembrane transporter activity"/>
    <property type="evidence" value="ECO:0007669"/>
    <property type="project" value="InterPro"/>
</dbReference>
<accession>A0A0B3VZ60</accession>
<dbReference type="PANTHER" id="PTHR30354">
    <property type="entry name" value="GNT FAMILY GLUCONATE TRANSPORTER"/>
    <property type="match status" value="1"/>
</dbReference>
<feature type="transmembrane region" description="Helical" evidence="1">
    <location>
        <begin position="53"/>
        <end position="79"/>
    </location>
</feature>
<feature type="transmembrane region" description="Helical" evidence="1">
    <location>
        <begin position="234"/>
        <end position="256"/>
    </location>
</feature>
<dbReference type="RefSeq" id="WP_039678751.1">
    <property type="nucleotide sequence ID" value="NZ_JAWGXO010000024.1"/>
</dbReference>
<feature type="transmembrane region" description="Helical" evidence="1">
    <location>
        <begin position="276"/>
        <end position="296"/>
    </location>
</feature>
<dbReference type="OrthoDB" id="86125at2"/>
<dbReference type="Proteomes" id="UP000031189">
    <property type="component" value="Unassembled WGS sequence"/>
</dbReference>
<proteinExistence type="predicted"/>
<evidence type="ECO:0000313" key="3">
    <source>
        <dbReference type="Proteomes" id="UP000031189"/>
    </source>
</evidence>
<feature type="transmembrane region" description="Helical" evidence="1">
    <location>
        <begin position="435"/>
        <end position="459"/>
    </location>
</feature>
<organism evidence="2 3">
    <name type="scientific">Terrisporobacter othiniensis</name>
    <dbReference type="NCBI Taxonomy" id="1577792"/>
    <lineage>
        <taxon>Bacteria</taxon>
        <taxon>Bacillati</taxon>
        <taxon>Bacillota</taxon>
        <taxon>Clostridia</taxon>
        <taxon>Peptostreptococcales</taxon>
        <taxon>Peptostreptococcaceae</taxon>
        <taxon>Terrisporobacter</taxon>
    </lineage>
</organism>
<dbReference type="PANTHER" id="PTHR30354:SF7">
    <property type="entry name" value="BLL7963 PROTEIN"/>
    <property type="match status" value="1"/>
</dbReference>
<evidence type="ECO:0000256" key="1">
    <source>
        <dbReference type="SAM" id="Phobius"/>
    </source>
</evidence>
<reference evidence="2 3" key="1">
    <citation type="submission" date="2014-12" db="EMBL/GenBank/DDBJ databases">
        <title>Draft genome sequence of Terrisporobacter sp. 08-306576, isolated from the blood culture of a bacteremia patient.</title>
        <authorList>
            <person name="Lund L.C."/>
            <person name="Sydenham T.V."/>
            <person name="Hogh S.V."/>
            <person name="Skov M.N."/>
            <person name="Kemp M."/>
            <person name="Justesen U.S."/>
        </authorList>
    </citation>
    <scope>NUCLEOTIDE SEQUENCE [LARGE SCALE GENOMIC DNA]</scope>
    <source>
        <strain evidence="2 3">08-306576</strain>
    </source>
</reference>
<gene>
    <name evidence="2" type="ORF">QX51_04745</name>
</gene>
<feature type="transmembrane region" description="Helical" evidence="1">
    <location>
        <begin position="317"/>
        <end position="339"/>
    </location>
</feature>
<sequence length="460" mass="49721">MFSIIGLILSLFLIMFLAYKGYSTIITAPIIALLTLIVTSGFNSHLMANYTEVYMAGFASFVKNYFPLFMTGALFAILMEKANYAKSISHFITEKLGKEKAILSIVLSGSLLTYGGVSLFVVAFISYPIARTLFKQADIPKRLIPGCIALGSFTFTMTALPGSPEIQNVIPMKYFGTDAFAAPLIGIIASLLMLGLGMFYLTREAQKARTNGEGYGNHIEKDDEELIKDELPNIFVSIFPILIIFAANLFFSKIYYPTIDGSYLEGYNTVLSNVSGTWSVIISIVIADIFLVLTNFKKIKNLKVVLDEGVTNSFRPLLNSSAIVGYGSVIKSLAVFAVIQNFVFNISSNPIISEALSVNLICGLTASASGGLTITLDALAPAYLQMAHALNISPQILHRIASLACGGLDTLPHNGAVITTLAICGLTHKQSYKDIFVTSVVIPIVVTSIIVIGVSLFIVM</sequence>
<feature type="transmembrane region" description="Helical" evidence="1">
    <location>
        <begin position="180"/>
        <end position="201"/>
    </location>
</feature>
<evidence type="ECO:0000313" key="2">
    <source>
        <dbReference type="EMBL" id="KHS58078.1"/>
    </source>
</evidence>
<dbReference type="GO" id="GO:0005886">
    <property type="term" value="C:plasma membrane"/>
    <property type="evidence" value="ECO:0007669"/>
    <property type="project" value="TreeGrafter"/>
</dbReference>
<protein>
    <submittedName>
        <fullName evidence="2">Transporter</fullName>
    </submittedName>
</protein>
<dbReference type="InterPro" id="IPR003474">
    <property type="entry name" value="Glcn_transporter"/>
</dbReference>
<dbReference type="STRING" id="1577792.QX51_04745"/>
<keyword evidence="1" id="KW-0472">Membrane</keyword>
<feature type="transmembrane region" description="Helical" evidence="1">
    <location>
        <begin position="101"/>
        <end position="130"/>
    </location>
</feature>
<name>A0A0B3VZ60_9FIRM</name>
<keyword evidence="1" id="KW-1133">Transmembrane helix</keyword>
<keyword evidence="3" id="KW-1185">Reference proteome</keyword>